<accession>A0ACB9DZC5</accession>
<dbReference type="Proteomes" id="UP001055811">
    <property type="component" value="Linkage Group LG04"/>
</dbReference>
<evidence type="ECO:0000313" key="2">
    <source>
        <dbReference type="Proteomes" id="UP001055811"/>
    </source>
</evidence>
<evidence type="ECO:0000313" key="1">
    <source>
        <dbReference type="EMBL" id="KAI3751920.1"/>
    </source>
</evidence>
<gene>
    <name evidence="1" type="ORF">L2E82_23014</name>
</gene>
<comment type="caution">
    <text evidence="1">The sequence shown here is derived from an EMBL/GenBank/DDBJ whole genome shotgun (WGS) entry which is preliminary data.</text>
</comment>
<name>A0ACB9DZC5_CICIN</name>
<proteinExistence type="predicted"/>
<reference evidence="1 2" key="2">
    <citation type="journal article" date="2022" name="Mol. Ecol. Resour.">
        <title>The genomes of chicory, endive, great burdock and yacon provide insights into Asteraceae paleo-polyploidization history and plant inulin production.</title>
        <authorList>
            <person name="Fan W."/>
            <person name="Wang S."/>
            <person name="Wang H."/>
            <person name="Wang A."/>
            <person name="Jiang F."/>
            <person name="Liu H."/>
            <person name="Zhao H."/>
            <person name="Xu D."/>
            <person name="Zhang Y."/>
        </authorList>
    </citation>
    <scope>NUCLEOTIDE SEQUENCE [LARGE SCALE GENOMIC DNA]</scope>
    <source>
        <strain evidence="2">cv. Punajuju</strain>
        <tissue evidence="1">Leaves</tissue>
    </source>
</reference>
<organism evidence="1 2">
    <name type="scientific">Cichorium intybus</name>
    <name type="common">Chicory</name>
    <dbReference type="NCBI Taxonomy" id="13427"/>
    <lineage>
        <taxon>Eukaryota</taxon>
        <taxon>Viridiplantae</taxon>
        <taxon>Streptophyta</taxon>
        <taxon>Embryophyta</taxon>
        <taxon>Tracheophyta</taxon>
        <taxon>Spermatophyta</taxon>
        <taxon>Magnoliopsida</taxon>
        <taxon>eudicotyledons</taxon>
        <taxon>Gunneridae</taxon>
        <taxon>Pentapetalae</taxon>
        <taxon>asterids</taxon>
        <taxon>campanulids</taxon>
        <taxon>Asterales</taxon>
        <taxon>Asteraceae</taxon>
        <taxon>Cichorioideae</taxon>
        <taxon>Cichorieae</taxon>
        <taxon>Cichoriinae</taxon>
        <taxon>Cichorium</taxon>
    </lineage>
</organism>
<protein>
    <submittedName>
        <fullName evidence="1">Uncharacterized protein</fullName>
    </submittedName>
</protein>
<keyword evidence="2" id="KW-1185">Reference proteome</keyword>
<sequence>MQFGIKLIKLHCIFVLPFEAFVCKHGTNSDSRCYKSIFNPSSFIEGIEHFVCSFNLFSMPKSNFWRTKIHHRIGMERFWQDHPNSICDRDPNSRSMYDKR</sequence>
<dbReference type="EMBL" id="CM042012">
    <property type="protein sequence ID" value="KAI3751920.1"/>
    <property type="molecule type" value="Genomic_DNA"/>
</dbReference>
<reference evidence="2" key="1">
    <citation type="journal article" date="2022" name="Mol. Ecol. Resour.">
        <title>The genomes of chicory, endive, great burdock and yacon provide insights into Asteraceae palaeo-polyploidization history and plant inulin production.</title>
        <authorList>
            <person name="Fan W."/>
            <person name="Wang S."/>
            <person name="Wang H."/>
            <person name="Wang A."/>
            <person name="Jiang F."/>
            <person name="Liu H."/>
            <person name="Zhao H."/>
            <person name="Xu D."/>
            <person name="Zhang Y."/>
        </authorList>
    </citation>
    <scope>NUCLEOTIDE SEQUENCE [LARGE SCALE GENOMIC DNA]</scope>
    <source>
        <strain evidence="2">cv. Punajuju</strain>
    </source>
</reference>